<dbReference type="GO" id="GO:0043161">
    <property type="term" value="P:proteasome-mediated ubiquitin-dependent protein catabolic process"/>
    <property type="evidence" value="ECO:0007669"/>
    <property type="project" value="UniProtKB-UniRule"/>
</dbReference>
<dbReference type="InterPro" id="IPR004806">
    <property type="entry name" value="Rad23"/>
</dbReference>
<dbReference type="InterPro" id="IPR036353">
    <property type="entry name" value="XPC-bd_sf"/>
</dbReference>
<keyword evidence="4 5" id="KW-0539">Nucleus</keyword>
<dbReference type="GO" id="GO:0031593">
    <property type="term" value="F:polyubiquitin modification-dependent protein binding"/>
    <property type="evidence" value="ECO:0007669"/>
    <property type="project" value="UniProtKB-UniRule"/>
</dbReference>
<dbReference type="FunFam" id="1.10.8.10:FF:000002">
    <property type="entry name" value="UV excision repair protein RAD23 homolog"/>
    <property type="match status" value="1"/>
</dbReference>
<feature type="domain" description="UBA" evidence="7">
    <location>
        <begin position="192"/>
        <end position="232"/>
    </location>
</feature>
<dbReference type="CDD" id="cd01805">
    <property type="entry name" value="Ubl_Rad23"/>
    <property type="match status" value="1"/>
</dbReference>
<keyword evidence="3 5" id="KW-0234">DNA repair</keyword>
<dbReference type="AlphaFoldDB" id="A0A1I8NV08"/>
<evidence type="ECO:0000256" key="3">
    <source>
        <dbReference type="ARBA" id="ARBA00023204"/>
    </source>
</evidence>
<feature type="compositionally biased region" description="Low complexity" evidence="6">
    <location>
        <begin position="131"/>
        <end position="172"/>
    </location>
</feature>
<dbReference type="InterPro" id="IPR009060">
    <property type="entry name" value="UBA-like_sf"/>
</dbReference>
<organism evidence="9 10">
    <name type="scientific">Stomoxys calcitrans</name>
    <name type="common">Stable fly</name>
    <name type="synonym">Conops calcitrans</name>
    <dbReference type="NCBI Taxonomy" id="35570"/>
    <lineage>
        <taxon>Eukaryota</taxon>
        <taxon>Metazoa</taxon>
        <taxon>Ecdysozoa</taxon>
        <taxon>Arthropoda</taxon>
        <taxon>Hexapoda</taxon>
        <taxon>Insecta</taxon>
        <taxon>Pterygota</taxon>
        <taxon>Neoptera</taxon>
        <taxon>Endopterygota</taxon>
        <taxon>Diptera</taxon>
        <taxon>Brachycera</taxon>
        <taxon>Muscomorpha</taxon>
        <taxon>Muscoidea</taxon>
        <taxon>Muscidae</taxon>
        <taxon>Stomoxys</taxon>
    </lineage>
</organism>
<evidence type="ECO:0000259" key="7">
    <source>
        <dbReference type="PROSITE" id="PS50030"/>
    </source>
</evidence>
<dbReference type="KEGG" id="scac:106082003"/>
<dbReference type="SMART" id="SM00213">
    <property type="entry name" value="UBQ"/>
    <property type="match status" value="1"/>
</dbReference>
<dbReference type="GO" id="GO:0043130">
    <property type="term" value="F:ubiquitin binding"/>
    <property type="evidence" value="ECO:0007669"/>
    <property type="project" value="UniProtKB-UniRule"/>
</dbReference>
<dbReference type="PROSITE" id="PS50053">
    <property type="entry name" value="UBIQUITIN_2"/>
    <property type="match status" value="1"/>
</dbReference>
<sequence>MKLTIKTLDQKTFYVDFDESKTVWDLKAHLHKLPEVGVQPELQQLIYAGRVLDNDNVLKTYSIDERKFLVVMAKKVQAPAQAAKEPEKDAAKTASSKPSEQSASTASAASAPAPAASQPKTEEKPKEKETTPTAAAATATASSATTTSGGNSGSGSTTTTTTTGAASESTPARQEQSASNLLDIMDVSPTAAANESMVREIMSMGYPESDVRRALFASFNNPDRAIEYLIEGIPDIREIMGAPPASIPTVNPPTGAPAGGPNPLNFLREDPRFSQMRRVIRQRPELLSNVLARIGETNPALLSVIRENQDEFVAMINEEVSGGGGGESTDSGAEPREDVVEITLTEDEKQAVDRLVALGFPREIVLQAYIACEKNEEQTADFLCRHMED</sequence>
<dbReference type="InterPro" id="IPR029071">
    <property type="entry name" value="Ubiquitin-like_domsf"/>
</dbReference>
<evidence type="ECO:0000259" key="8">
    <source>
        <dbReference type="PROSITE" id="PS50053"/>
    </source>
</evidence>
<keyword evidence="1" id="KW-0677">Repeat</keyword>
<gene>
    <name evidence="9" type="primary">106082003</name>
</gene>
<feature type="region of interest" description="Disordered" evidence="6">
    <location>
        <begin position="77"/>
        <end position="184"/>
    </location>
</feature>
<feature type="compositionally biased region" description="Low complexity" evidence="6">
    <location>
        <begin position="92"/>
        <end position="119"/>
    </location>
</feature>
<dbReference type="GO" id="GO:0005829">
    <property type="term" value="C:cytosol"/>
    <property type="evidence" value="ECO:0007669"/>
    <property type="project" value="TreeGrafter"/>
</dbReference>
<dbReference type="STRING" id="35570.A0A1I8NV08"/>
<evidence type="ECO:0000313" key="10">
    <source>
        <dbReference type="Proteomes" id="UP000095300"/>
    </source>
</evidence>
<evidence type="ECO:0000313" key="9">
    <source>
        <dbReference type="EnsemblMetazoa" id="SCAU002273-PA"/>
    </source>
</evidence>
<dbReference type="EnsemblMetazoa" id="SCAU002273-RA">
    <property type="protein sequence ID" value="SCAU002273-PA"/>
    <property type="gene ID" value="SCAU002273"/>
</dbReference>
<evidence type="ECO:0000256" key="6">
    <source>
        <dbReference type="SAM" id="MobiDB-lite"/>
    </source>
</evidence>
<dbReference type="Pfam" id="PF09280">
    <property type="entry name" value="XPC-binding"/>
    <property type="match status" value="1"/>
</dbReference>
<accession>A0A1I8NV08</accession>
<comment type="similarity">
    <text evidence="5">Belongs to the RAD23 family.</text>
</comment>
<dbReference type="PANTHER" id="PTHR10621:SF0">
    <property type="entry name" value="UV EXCISION REPAIR PROTEIN RAD23"/>
    <property type="match status" value="1"/>
</dbReference>
<dbReference type="VEuPathDB" id="VectorBase:SCAU002273"/>
<comment type="subcellular location">
    <subcellularLocation>
        <location evidence="5">Nucleus</location>
    </subcellularLocation>
    <subcellularLocation>
        <location evidence="5">Cytoplasm</location>
    </subcellularLocation>
</comment>
<protein>
    <recommendedName>
        <fullName evidence="5">UV excision repair protein RAD23</fullName>
    </recommendedName>
</protein>
<dbReference type="GO" id="GO:0006289">
    <property type="term" value="P:nucleotide-excision repair"/>
    <property type="evidence" value="ECO:0007669"/>
    <property type="project" value="UniProtKB-UniRule"/>
</dbReference>
<feature type="compositionally biased region" description="Basic and acidic residues" evidence="6">
    <location>
        <begin position="120"/>
        <end position="130"/>
    </location>
</feature>
<dbReference type="InterPro" id="IPR015940">
    <property type="entry name" value="UBA"/>
</dbReference>
<evidence type="ECO:0000256" key="4">
    <source>
        <dbReference type="ARBA" id="ARBA00023242"/>
    </source>
</evidence>
<dbReference type="OrthoDB" id="419317at2759"/>
<dbReference type="GO" id="GO:0005654">
    <property type="term" value="C:nucleoplasm"/>
    <property type="evidence" value="ECO:0007669"/>
    <property type="project" value="TreeGrafter"/>
</dbReference>
<keyword evidence="10" id="KW-1185">Reference proteome</keyword>
<keyword evidence="5" id="KW-0963">Cytoplasm</keyword>
<dbReference type="CDD" id="cd14280">
    <property type="entry name" value="UBA1_Rad23_like"/>
    <property type="match status" value="1"/>
</dbReference>
<dbReference type="SUPFAM" id="SSF101238">
    <property type="entry name" value="XPC-binding domain"/>
    <property type="match status" value="1"/>
</dbReference>
<dbReference type="Gene3D" id="1.10.8.10">
    <property type="entry name" value="DNA helicase RuvA subunit, C-terminal domain"/>
    <property type="match status" value="2"/>
</dbReference>
<reference evidence="9" key="1">
    <citation type="submission" date="2020-05" db="UniProtKB">
        <authorList>
            <consortium name="EnsemblMetazoa"/>
        </authorList>
    </citation>
    <scope>IDENTIFICATION</scope>
    <source>
        <strain evidence="9">USDA</strain>
    </source>
</reference>
<dbReference type="CDD" id="cd14281">
    <property type="entry name" value="UBA2_Rad23_like"/>
    <property type="match status" value="1"/>
</dbReference>
<dbReference type="Pfam" id="PF00240">
    <property type="entry name" value="ubiquitin"/>
    <property type="match status" value="1"/>
</dbReference>
<dbReference type="SMART" id="SM00165">
    <property type="entry name" value="UBA"/>
    <property type="match status" value="2"/>
</dbReference>
<evidence type="ECO:0000256" key="1">
    <source>
        <dbReference type="ARBA" id="ARBA00022737"/>
    </source>
</evidence>
<dbReference type="PRINTS" id="PR01839">
    <property type="entry name" value="RAD23PROTEIN"/>
</dbReference>
<proteinExistence type="inferred from homology"/>
<name>A0A1I8NV08_STOCA</name>
<dbReference type="Pfam" id="PF00627">
    <property type="entry name" value="UBA"/>
    <property type="match status" value="2"/>
</dbReference>
<dbReference type="FunFam" id="1.10.8.10:FF:000003">
    <property type="entry name" value="UV excision repair protein RAD23 homolog"/>
    <property type="match status" value="1"/>
</dbReference>
<dbReference type="InterPro" id="IPR015360">
    <property type="entry name" value="XPC-bd"/>
</dbReference>
<dbReference type="Gene3D" id="1.10.10.540">
    <property type="entry name" value="XPC-binding domain"/>
    <property type="match status" value="1"/>
</dbReference>
<evidence type="ECO:0000256" key="5">
    <source>
        <dbReference type="RuleBase" id="RU367049"/>
    </source>
</evidence>
<dbReference type="SUPFAM" id="SSF54236">
    <property type="entry name" value="Ubiquitin-like"/>
    <property type="match status" value="1"/>
</dbReference>
<dbReference type="Gene3D" id="3.10.20.90">
    <property type="entry name" value="Phosphatidylinositol 3-kinase Catalytic Subunit, Chain A, domain 1"/>
    <property type="match status" value="1"/>
</dbReference>
<feature type="domain" description="Ubiquitin-like" evidence="8">
    <location>
        <begin position="1"/>
        <end position="78"/>
    </location>
</feature>
<feature type="domain" description="UBA" evidence="7">
    <location>
        <begin position="345"/>
        <end position="386"/>
    </location>
</feature>
<comment type="function">
    <text evidence="5">Multiubiquitin chain receptor involved in modulation of proteasomal degradation. Involved in nucleotide excision repair.</text>
</comment>
<dbReference type="Proteomes" id="UP000095300">
    <property type="component" value="Unassembled WGS sequence"/>
</dbReference>
<dbReference type="PROSITE" id="PS50030">
    <property type="entry name" value="UBA"/>
    <property type="match status" value="2"/>
</dbReference>
<dbReference type="PANTHER" id="PTHR10621">
    <property type="entry name" value="UV EXCISION REPAIR PROTEIN RAD23"/>
    <property type="match status" value="1"/>
</dbReference>
<evidence type="ECO:0000256" key="2">
    <source>
        <dbReference type="ARBA" id="ARBA00022763"/>
    </source>
</evidence>
<dbReference type="SUPFAM" id="SSF46934">
    <property type="entry name" value="UBA-like"/>
    <property type="match status" value="2"/>
</dbReference>
<keyword evidence="2 5" id="KW-0227">DNA damage</keyword>
<dbReference type="GO" id="GO:0003684">
    <property type="term" value="F:damaged DNA binding"/>
    <property type="evidence" value="ECO:0007669"/>
    <property type="project" value="UniProtKB-UniRule"/>
</dbReference>
<dbReference type="InterPro" id="IPR000626">
    <property type="entry name" value="Ubiquitin-like_dom"/>
</dbReference>
<dbReference type="GO" id="GO:0070628">
    <property type="term" value="F:proteasome binding"/>
    <property type="evidence" value="ECO:0007669"/>
    <property type="project" value="TreeGrafter"/>
</dbReference>